<name>A0A9X8QL58_9PSED</name>
<evidence type="ECO:0000313" key="2">
    <source>
        <dbReference type="Proteomes" id="UP000183210"/>
    </source>
</evidence>
<reference evidence="1 2" key="1">
    <citation type="submission" date="2016-10" db="EMBL/GenBank/DDBJ databases">
        <authorList>
            <person name="Varghese N."/>
            <person name="Submissions S."/>
        </authorList>
    </citation>
    <scope>NUCLEOTIDE SEQUENCE [LARGE SCALE GENOMIC DNA]</scope>
    <source>
        <strain evidence="1 2">LMG 21974</strain>
    </source>
</reference>
<proteinExistence type="predicted"/>
<evidence type="ECO:0000313" key="1">
    <source>
        <dbReference type="EMBL" id="SER17518.1"/>
    </source>
</evidence>
<organism evidence="1 2">
    <name type="scientific">Pseudomonas lutea</name>
    <dbReference type="NCBI Taxonomy" id="243924"/>
    <lineage>
        <taxon>Bacteria</taxon>
        <taxon>Pseudomonadati</taxon>
        <taxon>Pseudomonadota</taxon>
        <taxon>Gammaproteobacteria</taxon>
        <taxon>Pseudomonadales</taxon>
        <taxon>Pseudomonadaceae</taxon>
        <taxon>Pseudomonas</taxon>
    </lineage>
</organism>
<dbReference type="AlphaFoldDB" id="A0A9X8QL58"/>
<accession>A0A9X8QL58</accession>
<gene>
    <name evidence="1" type="ORF">SAMN05216409_11390</name>
</gene>
<dbReference type="EMBL" id="FOEV01000013">
    <property type="protein sequence ID" value="SER17518.1"/>
    <property type="molecule type" value="Genomic_DNA"/>
</dbReference>
<sequence>MYEGHTLTVITMDRVYPTSTAPLVRQRNKAPTGTAFLTMVSPLERGWLLL</sequence>
<protein>
    <submittedName>
        <fullName evidence="1">Uncharacterized protein</fullName>
    </submittedName>
</protein>
<comment type="caution">
    <text evidence="1">The sequence shown here is derived from an EMBL/GenBank/DDBJ whole genome shotgun (WGS) entry which is preliminary data.</text>
</comment>
<dbReference type="Proteomes" id="UP000183210">
    <property type="component" value="Unassembled WGS sequence"/>
</dbReference>